<reference evidence="4" key="1">
    <citation type="submission" date="2016-10" db="EMBL/GenBank/DDBJ databases">
        <authorList>
            <person name="Varghese N."/>
            <person name="Submissions S."/>
        </authorList>
    </citation>
    <scope>NUCLEOTIDE SEQUENCE [LARGE SCALE GENOMIC DNA]</scope>
    <source>
        <strain evidence="4">DSM 8415</strain>
    </source>
</reference>
<keyword evidence="1" id="KW-1133">Transmembrane helix</keyword>
<dbReference type="FunFam" id="3.30.70.270:FF:000001">
    <property type="entry name" value="Diguanylate cyclase domain protein"/>
    <property type="match status" value="1"/>
</dbReference>
<dbReference type="InterPro" id="IPR043128">
    <property type="entry name" value="Rev_trsase/Diguanyl_cyclase"/>
</dbReference>
<dbReference type="SMART" id="SM00267">
    <property type="entry name" value="GGDEF"/>
    <property type="match status" value="1"/>
</dbReference>
<evidence type="ECO:0000313" key="4">
    <source>
        <dbReference type="Proteomes" id="UP000199411"/>
    </source>
</evidence>
<feature type="domain" description="GGDEF" evidence="2">
    <location>
        <begin position="494"/>
        <end position="628"/>
    </location>
</feature>
<dbReference type="InterPro" id="IPR029787">
    <property type="entry name" value="Nucleotide_cyclase"/>
</dbReference>
<accession>A0A1G6HT81</accession>
<dbReference type="InterPro" id="IPR052163">
    <property type="entry name" value="DGC-Regulatory_Protein"/>
</dbReference>
<dbReference type="PANTHER" id="PTHR46663">
    <property type="entry name" value="DIGUANYLATE CYCLASE DGCT-RELATED"/>
    <property type="match status" value="1"/>
</dbReference>
<feature type="transmembrane region" description="Helical" evidence="1">
    <location>
        <begin position="12"/>
        <end position="37"/>
    </location>
</feature>
<dbReference type="PANTHER" id="PTHR46663:SF2">
    <property type="entry name" value="GGDEF DOMAIN-CONTAINING PROTEIN"/>
    <property type="match status" value="1"/>
</dbReference>
<dbReference type="Pfam" id="PF00990">
    <property type="entry name" value="GGDEF"/>
    <property type="match status" value="1"/>
</dbReference>
<dbReference type="NCBIfam" id="TIGR00254">
    <property type="entry name" value="GGDEF"/>
    <property type="match status" value="1"/>
</dbReference>
<evidence type="ECO:0000259" key="2">
    <source>
        <dbReference type="PROSITE" id="PS50887"/>
    </source>
</evidence>
<dbReference type="CDD" id="cd01949">
    <property type="entry name" value="GGDEF"/>
    <property type="match status" value="1"/>
</dbReference>
<gene>
    <name evidence="3" type="ORF">SAMN05660835_00105</name>
</gene>
<evidence type="ECO:0000256" key="1">
    <source>
        <dbReference type="SAM" id="Phobius"/>
    </source>
</evidence>
<keyword evidence="4" id="KW-1185">Reference proteome</keyword>
<name>A0A1G6HT81_9BACT</name>
<keyword evidence="1" id="KW-0472">Membrane</keyword>
<keyword evidence="1" id="KW-0812">Transmembrane</keyword>
<dbReference type="SUPFAM" id="SSF55073">
    <property type="entry name" value="Nucleotide cyclase"/>
    <property type="match status" value="1"/>
</dbReference>
<dbReference type="Gene3D" id="3.30.70.270">
    <property type="match status" value="1"/>
</dbReference>
<dbReference type="AlphaFoldDB" id="A0A1G6HT81"/>
<dbReference type="Proteomes" id="UP000199411">
    <property type="component" value="Unassembled WGS sequence"/>
</dbReference>
<protein>
    <submittedName>
        <fullName evidence="3">Diguanylate cyclase (GGDEF) domain-containing protein</fullName>
    </submittedName>
</protein>
<sequence>MSKKIFKSRLSRYFVLSWAAISIIIFIIVFIVFVRLYEKVLINTESELSTIARQSAFAVQTYIELLHMAETSFKDSIEENFFTYKIPGITKNIVDKNPDIYAVLIVAHDKQIIYSYPQKFEDKLAKQITICSKSEINISSAFRADNILMVTDCIPFSKGYILVSRVPVLMIVKPLINVQYKSFNVFILKKDGKLQNSLKKIDLPDYKDYIQLSKHTSGYFKTASHLVSYAKIQNTGRILFVSISKKEIYENFFKSLLPFFLIILASFVIFSFILFWVFYKLQDFEKLKKMSISFVKISNDVNALMIDKISFRSLIDKISQKFVENPYIDLCIFYFKEKNEMKIKSYSAKENCLECFELKALSDKLCSVYFLDLAKNSLQARIINAKNSQIYKHCGIKFVGVFPVVFENKIIGSLIIAGRNDIVLQSSEISNILMQFLDNFKNKLKLMKLEKLQESGKSKARYFAYHDQLTGLNNRSFFIERFNQAIAKSRRIKTNVALFSMDLDGFKAINDTFGHDIGDRLLKAVAKRLKSVVRQEDTLSRFGGDEFLLFTDSFETKEELEEIAKRILNTIKKPFIIDTYQMSVGISIGIAYSLGITNASQEDYLKVADELLYTSKKTGRNKYTIAEV</sequence>
<dbReference type="InterPro" id="IPR000160">
    <property type="entry name" value="GGDEF_dom"/>
</dbReference>
<dbReference type="EMBL" id="FMYU01000001">
    <property type="protein sequence ID" value="SDB97358.1"/>
    <property type="molecule type" value="Genomic_DNA"/>
</dbReference>
<dbReference type="GO" id="GO:0003824">
    <property type="term" value="F:catalytic activity"/>
    <property type="evidence" value="ECO:0007669"/>
    <property type="project" value="UniProtKB-ARBA"/>
</dbReference>
<evidence type="ECO:0000313" key="3">
    <source>
        <dbReference type="EMBL" id="SDB97358.1"/>
    </source>
</evidence>
<dbReference type="PROSITE" id="PS50887">
    <property type="entry name" value="GGDEF"/>
    <property type="match status" value="1"/>
</dbReference>
<dbReference type="RefSeq" id="WP_092127405.1">
    <property type="nucleotide sequence ID" value="NZ_FMYU01000001.1"/>
</dbReference>
<dbReference type="OrthoDB" id="5333838at2"/>
<organism evidence="3 4">
    <name type="scientific">Desulfurella multipotens</name>
    <dbReference type="NCBI Taxonomy" id="79269"/>
    <lineage>
        <taxon>Bacteria</taxon>
        <taxon>Pseudomonadati</taxon>
        <taxon>Campylobacterota</taxon>
        <taxon>Desulfurellia</taxon>
        <taxon>Desulfurellales</taxon>
        <taxon>Desulfurellaceae</taxon>
        <taxon>Desulfurella</taxon>
    </lineage>
</organism>
<feature type="transmembrane region" description="Helical" evidence="1">
    <location>
        <begin position="256"/>
        <end position="279"/>
    </location>
</feature>
<proteinExistence type="predicted"/>